<comment type="caution">
    <text evidence="5">The sequence shown here is derived from an EMBL/GenBank/DDBJ whole genome shotgun (WGS) entry which is preliminary data.</text>
</comment>
<organism evidence="5 6">
    <name type="scientific">Iris pallida</name>
    <name type="common">Sweet iris</name>
    <dbReference type="NCBI Taxonomy" id="29817"/>
    <lineage>
        <taxon>Eukaryota</taxon>
        <taxon>Viridiplantae</taxon>
        <taxon>Streptophyta</taxon>
        <taxon>Embryophyta</taxon>
        <taxon>Tracheophyta</taxon>
        <taxon>Spermatophyta</taxon>
        <taxon>Magnoliopsida</taxon>
        <taxon>Liliopsida</taxon>
        <taxon>Asparagales</taxon>
        <taxon>Iridaceae</taxon>
        <taxon>Iridoideae</taxon>
        <taxon>Irideae</taxon>
        <taxon>Iris</taxon>
    </lineage>
</organism>
<evidence type="ECO:0000313" key="6">
    <source>
        <dbReference type="Proteomes" id="UP001140949"/>
    </source>
</evidence>
<evidence type="ECO:0000256" key="4">
    <source>
        <dbReference type="ARBA" id="ARBA00022737"/>
    </source>
</evidence>
<dbReference type="Proteomes" id="UP001140949">
    <property type="component" value="Unassembled WGS sequence"/>
</dbReference>
<dbReference type="EMBL" id="JANAVB010004599">
    <property type="protein sequence ID" value="KAJ6848569.1"/>
    <property type="molecule type" value="Genomic_DNA"/>
</dbReference>
<reference evidence="5" key="1">
    <citation type="journal article" date="2023" name="GigaByte">
        <title>Genome assembly of the bearded iris, Iris pallida Lam.</title>
        <authorList>
            <person name="Bruccoleri R.E."/>
            <person name="Oakeley E.J."/>
            <person name="Faust A.M.E."/>
            <person name="Altorfer M."/>
            <person name="Dessus-Babus S."/>
            <person name="Burckhardt D."/>
            <person name="Oertli M."/>
            <person name="Naumann U."/>
            <person name="Petersen F."/>
            <person name="Wong J."/>
        </authorList>
    </citation>
    <scope>NUCLEOTIDE SEQUENCE</scope>
    <source>
        <strain evidence="5">GSM-AAB239-AS_SAM_17_03QT</strain>
    </source>
</reference>
<reference evidence="5" key="2">
    <citation type="submission" date="2023-04" db="EMBL/GenBank/DDBJ databases">
        <authorList>
            <person name="Bruccoleri R.E."/>
            <person name="Oakeley E.J."/>
            <person name="Faust A.-M."/>
            <person name="Dessus-Babus S."/>
            <person name="Altorfer M."/>
            <person name="Burckhardt D."/>
            <person name="Oertli M."/>
            <person name="Naumann U."/>
            <person name="Petersen F."/>
            <person name="Wong J."/>
        </authorList>
    </citation>
    <scope>NUCLEOTIDE SEQUENCE</scope>
    <source>
        <strain evidence="5">GSM-AAB239-AS_SAM_17_03QT</strain>
        <tissue evidence="5">Leaf</tissue>
    </source>
</reference>
<evidence type="ECO:0000256" key="3">
    <source>
        <dbReference type="ARBA" id="ARBA00022679"/>
    </source>
</evidence>
<comment type="similarity">
    <text evidence="1">Belongs to the protein prenyltransferase subunit alpha family.</text>
</comment>
<dbReference type="AlphaFoldDB" id="A0AAX6I5T7"/>
<dbReference type="Pfam" id="PF01239">
    <property type="entry name" value="PPTA"/>
    <property type="match status" value="3"/>
</dbReference>
<accession>A0AAX6I5T7</accession>
<dbReference type="PANTHER" id="PTHR11129">
    <property type="entry name" value="PROTEIN FARNESYLTRANSFERASE ALPHA SUBUNIT/RAB GERANYLGERANYL TRANSFERASE ALPHA SUBUNIT"/>
    <property type="match status" value="1"/>
</dbReference>
<name>A0AAX6I5T7_IRIPA</name>
<keyword evidence="2" id="KW-0637">Prenyltransferase</keyword>
<dbReference type="InterPro" id="IPR002088">
    <property type="entry name" value="Prenyl_trans_a"/>
</dbReference>
<sequence>MGWNLFYQLELILEHDKLIDEVGFIHPAQFAALDEGSNSSLNQLANQSPDIILTSRTGDSNSVQYDKTVFWYSNHKLAISVQVLPQLYHAALQAYMSVRGSYKQINGSSSNINSFDNASDRADFKHILEMDILKHTRSLLILSYDFNSAWNSRKLVLSRKHDSSLFLEELQLCALILSYAPKSESSWRHRRWVIKMIAENFQNLQEIVEEESQLVKNIAEKSKMNYRAWNNHCWLVCYMTRSQVLDELKKSRKWAELHVADNCCFHYRRRLILRMLEGNSVKQDEESSVSYDVYTVWKEELQWNELLIKRYMGREALWVHRRFLSHCWIKHFATIGQEFSPHLEADNGVNSGLNDFLGEELRLLHACLNTPADGFDDSPAQAQYAASYILYISKQIHLLGEYKLQERLKEAGDLKALLRKTCPEKLLLWESLLD</sequence>
<dbReference type="GO" id="GO:0004662">
    <property type="term" value="F:CAAX-protein geranylgeranyltransferase activity"/>
    <property type="evidence" value="ECO:0007669"/>
    <property type="project" value="TreeGrafter"/>
</dbReference>
<evidence type="ECO:0000313" key="5">
    <source>
        <dbReference type="EMBL" id="KAJ6848569.1"/>
    </source>
</evidence>
<keyword evidence="4" id="KW-0677">Repeat</keyword>
<dbReference type="PROSITE" id="PS51147">
    <property type="entry name" value="PFTA"/>
    <property type="match status" value="1"/>
</dbReference>
<evidence type="ECO:0000256" key="2">
    <source>
        <dbReference type="ARBA" id="ARBA00022602"/>
    </source>
</evidence>
<keyword evidence="3" id="KW-0808">Transferase</keyword>
<evidence type="ECO:0000256" key="1">
    <source>
        <dbReference type="ARBA" id="ARBA00006734"/>
    </source>
</evidence>
<gene>
    <name evidence="5" type="ORF">M6B38_275130</name>
</gene>
<dbReference type="Gene3D" id="1.25.40.120">
    <property type="entry name" value="Protein prenylyltransferase"/>
    <property type="match status" value="1"/>
</dbReference>
<protein>
    <submittedName>
        <fullName evidence="5">Protein prenyltransferase alpha subunit repeat-containing protein 1-B isoform X1</fullName>
    </submittedName>
</protein>
<keyword evidence="6" id="KW-1185">Reference proteome</keyword>
<proteinExistence type="inferred from homology"/>
<dbReference type="PANTHER" id="PTHR11129:SF10">
    <property type="entry name" value="PROTEIN PRENYLYLTRANSFERASE SUPERFAMILY PROTEIN"/>
    <property type="match status" value="1"/>
</dbReference>
<dbReference type="GO" id="GO:0005965">
    <property type="term" value="C:protein farnesyltransferase complex"/>
    <property type="evidence" value="ECO:0007669"/>
    <property type="project" value="TreeGrafter"/>
</dbReference>
<dbReference type="GO" id="GO:0005953">
    <property type="term" value="C:CAAX-protein geranylgeranyltransferase complex"/>
    <property type="evidence" value="ECO:0007669"/>
    <property type="project" value="TreeGrafter"/>
</dbReference>
<dbReference type="GO" id="GO:0004660">
    <property type="term" value="F:protein farnesyltransferase activity"/>
    <property type="evidence" value="ECO:0007669"/>
    <property type="project" value="TreeGrafter"/>
</dbReference>
<dbReference type="SUPFAM" id="SSF48439">
    <property type="entry name" value="Protein prenylyltransferase"/>
    <property type="match status" value="1"/>
</dbReference>